<dbReference type="GO" id="GO:0046872">
    <property type="term" value="F:metal ion binding"/>
    <property type="evidence" value="ECO:0007669"/>
    <property type="project" value="UniProtKB-KW"/>
</dbReference>
<protein>
    <submittedName>
        <fullName evidence="6">Cytochrome C oxidase, cbb3-type, subunit III</fullName>
    </submittedName>
</protein>
<evidence type="ECO:0000256" key="1">
    <source>
        <dbReference type="ARBA" id="ARBA00022617"/>
    </source>
</evidence>
<keyword evidence="1 4" id="KW-0349">Heme</keyword>
<gene>
    <name evidence="6" type="ORF">SAMN04488042_108113</name>
</gene>
<dbReference type="GO" id="GO:0009055">
    <property type="term" value="F:electron transfer activity"/>
    <property type="evidence" value="ECO:0007669"/>
    <property type="project" value="InterPro"/>
</dbReference>
<organism evidence="6 7">
    <name type="scientific">Shimia aestuarii</name>
    <dbReference type="NCBI Taxonomy" id="254406"/>
    <lineage>
        <taxon>Bacteria</taxon>
        <taxon>Pseudomonadati</taxon>
        <taxon>Pseudomonadota</taxon>
        <taxon>Alphaproteobacteria</taxon>
        <taxon>Rhodobacterales</taxon>
        <taxon>Roseobacteraceae</taxon>
    </lineage>
</organism>
<dbReference type="InterPro" id="IPR009056">
    <property type="entry name" value="Cyt_c-like_dom"/>
</dbReference>
<reference evidence="6 7" key="1">
    <citation type="submission" date="2016-10" db="EMBL/GenBank/DDBJ databases">
        <authorList>
            <person name="de Groot N.N."/>
        </authorList>
    </citation>
    <scope>NUCLEOTIDE SEQUENCE [LARGE SCALE GENOMIC DNA]</scope>
    <source>
        <strain evidence="6 7">DSM 15283</strain>
    </source>
</reference>
<accession>A0A1I4RL57</accession>
<dbReference type="Gene3D" id="1.10.760.10">
    <property type="entry name" value="Cytochrome c-like domain"/>
    <property type="match status" value="1"/>
</dbReference>
<evidence type="ECO:0000259" key="5">
    <source>
        <dbReference type="PROSITE" id="PS51007"/>
    </source>
</evidence>
<evidence type="ECO:0000256" key="3">
    <source>
        <dbReference type="ARBA" id="ARBA00023004"/>
    </source>
</evidence>
<feature type="domain" description="Cytochrome c" evidence="5">
    <location>
        <begin position="28"/>
        <end position="124"/>
    </location>
</feature>
<keyword evidence="3 4" id="KW-0408">Iron</keyword>
<evidence type="ECO:0000256" key="4">
    <source>
        <dbReference type="PROSITE-ProRule" id="PRU00433"/>
    </source>
</evidence>
<evidence type="ECO:0000256" key="2">
    <source>
        <dbReference type="ARBA" id="ARBA00022723"/>
    </source>
</evidence>
<dbReference type="SUPFAM" id="SSF46626">
    <property type="entry name" value="Cytochrome c"/>
    <property type="match status" value="1"/>
</dbReference>
<name>A0A1I4RL57_9RHOB</name>
<dbReference type="STRING" id="254406.SAMN04488042_108113"/>
<dbReference type="PROSITE" id="PS51007">
    <property type="entry name" value="CYTC"/>
    <property type="match status" value="1"/>
</dbReference>
<sequence length="125" mass="13175">MGNNAMRAGLTGWITALGLPLLVVACGINVAQGRGVYERNCVQCHGDTGLGDGPFADKLLKPPTDLTVLARNNGGTFPAMYVTEIIDGHSRSEDFSGAMPEFGPGLGGEELQLGPLVDYLETLQR</sequence>
<evidence type="ECO:0000313" key="6">
    <source>
        <dbReference type="EMBL" id="SFM52660.1"/>
    </source>
</evidence>
<dbReference type="GO" id="GO:0020037">
    <property type="term" value="F:heme binding"/>
    <property type="evidence" value="ECO:0007669"/>
    <property type="project" value="InterPro"/>
</dbReference>
<dbReference type="InterPro" id="IPR036909">
    <property type="entry name" value="Cyt_c-like_dom_sf"/>
</dbReference>
<dbReference type="PROSITE" id="PS51257">
    <property type="entry name" value="PROKAR_LIPOPROTEIN"/>
    <property type="match status" value="1"/>
</dbReference>
<dbReference type="Proteomes" id="UP000199144">
    <property type="component" value="Unassembled WGS sequence"/>
</dbReference>
<proteinExistence type="predicted"/>
<dbReference type="Pfam" id="PF13442">
    <property type="entry name" value="Cytochrome_CBB3"/>
    <property type="match status" value="1"/>
</dbReference>
<evidence type="ECO:0000313" key="7">
    <source>
        <dbReference type="Proteomes" id="UP000199144"/>
    </source>
</evidence>
<keyword evidence="7" id="KW-1185">Reference proteome</keyword>
<keyword evidence="2 4" id="KW-0479">Metal-binding</keyword>
<dbReference type="AlphaFoldDB" id="A0A1I4RL57"/>
<dbReference type="EMBL" id="FOTQ01000008">
    <property type="protein sequence ID" value="SFM52660.1"/>
    <property type="molecule type" value="Genomic_DNA"/>
</dbReference>